<evidence type="ECO:0000259" key="3">
    <source>
        <dbReference type="Pfam" id="PF00881"/>
    </source>
</evidence>
<name>A0A7W6FNI8_9SPHN</name>
<organism evidence="4 5">
    <name type="scientific">Sphingobium jiangsuense</name>
    <dbReference type="NCBI Taxonomy" id="870476"/>
    <lineage>
        <taxon>Bacteria</taxon>
        <taxon>Pseudomonadati</taxon>
        <taxon>Pseudomonadota</taxon>
        <taxon>Alphaproteobacteria</taxon>
        <taxon>Sphingomonadales</taxon>
        <taxon>Sphingomonadaceae</taxon>
        <taxon>Sphingobium</taxon>
    </lineage>
</organism>
<dbReference type="InterPro" id="IPR029479">
    <property type="entry name" value="Nitroreductase"/>
</dbReference>
<keyword evidence="2" id="KW-0560">Oxidoreductase</keyword>
<evidence type="ECO:0000313" key="5">
    <source>
        <dbReference type="Proteomes" id="UP000571950"/>
    </source>
</evidence>
<gene>
    <name evidence="4" type="ORF">GGR43_000276</name>
</gene>
<accession>A0A7W6FNI8</accession>
<dbReference type="GO" id="GO:0016491">
    <property type="term" value="F:oxidoreductase activity"/>
    <property type="evidence" value="ECO:0007669"/>
    <property type="project" value="UniProtKB-KW"/>
</dbReference>
<dbReference type="CDD" id="cd02138">
    <property type="entry name" value="TdsD-like"/>
    <property type="match status" value="1"/>
</dbReference>
<proteinExistence type="inferred from homology"/>
<dbReference type="PANTHER" id="PTHR43673">
    <property type="entry name" value="NAD(P)H NITROREDUCTASE YDGI-RELATED"/>
    <property type="match status" value="1"/>
</dbReference>
<dbReference type="Pfam" id="PF00881">
    <property type="entry name" value="Nitroreductase"/>
    <property type="match status" value="1"/>
</dbReference>
<evidence type="ECO:0000256" key="1">
    <source>
        <dbReference type="ARBA" id="ARBA00007118"/>
    </source>
</evidence>
<sequence length="201" mass="22224">MSTHLRSTPFAVDPLFLERWSPRAFDGTSIDEEQLLTLFDAARWAPSAFNYQPWRFVYAQRDSAVWQEFLDLLLPFNAAWVKDAAALIFVLSDTLIVPPGKSEAQPATSNSFDAGAAWALLALQARRLGLHTHAMAGFDQAKARGYFDLPDRYRIEAAIAVGHLGDKGKLPEALQAREVPSDRLPVEALAFRDGLPDDLAG</sequence>
<dbReference type="Proteomes" id="UP000571950">
    <property type="component" value="Unassembled WGS sequence"/>
</dbReference>
<dbReference type="EMBL" id="JACIDT010000001">
    <property type="protein sequence ID" value="MBB3924582.1"/>
    <property type="molecule type" value="Genomic_DNA"/>
</dbReference>
<evidence type="ECO:0000256" key="2">
    <source>
        <dbReference type="ARBA" id="ARBA00023002"/>
    </source>
</evidence>
<dbReference type="Gene3D" id="3.40.109.10">
    <property type="entry name" value="NADH Oxidase"/>
    <property type="match status" value="1"/>
</dbReference>
<comment type="similarity">
    <text evidence="1">Belongs to the nitroreductase family.</text>
</comment>
<evidence type="ECO:0000313" key="4">
    <source>
        <dbReference type="EMBL" id="MBB3924582.1"/>
    </source>
</evidence>
<dbReference type="PANTHER" id="PTHR43673:SF10">
    <property type="entry name" value="NADH DEHYDROGENASE_NAD(P)H NITROREDUCTASE XCC3605-RELATED"/>
    <property type="match status" value="1"/>
</dbReference>
<protein>
    <submittedName>
        <fullName evidence="4">Nitroreductase</fullName>
    </submittedName>
</protein>
<feature type="domain" description="Nitroreductase" evidence="3">
    <location>
        <begin position="18"/>
        <end position="163"/>
    </location>
</feature>
<dbReference type="SUPFAM" id="SSF55469">
    <property type="entry name" value="FMN-dependent nitroreductase-like"/>
    <property type="match status" value="1"/>
</dbReference>
<reference evidence="4 5" key="1">
    <citation type="submission" date="2020-08" db="EMBL/GenBank/DDBJ databases">
        <title>Genomic Encyclopedia of Type Strains, Phase IV (KMG-IV): sequencing the most valuable type-strain genomes for metagenomic binning, comparative biology and taxonomic classification.</title>
        <authorList>
            <person name="Goeker M."/>
        </authorList>
    </citation>
    <scope>NUCLEOTIDE SEQUENCE [LARGE SCALE GENOMIC DNA]</scope>
    <source>
        <strain evidence="4 5">DSM 26189</strain>
    </source>
</reference>
<dbReference type="InterPro" id="IPR000415">
    <property type="entry name" value="Nitroreductase-like"/>
</dbReference>
<comment type="caution">
    <text evidence="4">The sequence shown here is derived from an EMBL/GenBank/DDBJ whole genome shotgun (WGS) entry which is preliminary data.</text>
</comment>
<dbReference type="AlphaFoldDB" id="A0A7W6FNI8"/>
<keyword evidence="5" id="KW-1185">Reference proteome</keyword>
<dbReference type="RefSeq" id="WP_188070145.1">
    <property type="nucleotide sequence ID" value="NZ_BSPS01000066.1"/>
</dbReference>